<evidence type="ECO:0000313" key="11">
    <source>
        <dbReference type="Proteomes" id="UP000321412"/>
    </source>
</evidence>
<reference evidence="10 11" key="1">
    <citation type="submission" date="2019-08" db="EMBL/GenBank/DDBJ databases">
        <title>Bradymonadales sp. TMQ4.</title>
        <authorList>
            <person name="Liang Q."/>
        </authorList>
    </citation>
    <scope>NUCLEOTIDE SEQUENCE [LARGE SCALE GENOMIC DNA]</scope>
    <source>
        <strain evidence="10 11">TMQ4</strain>
    </source>
</reference>
<dbReference type="InterPro" id="IPR017871">
    <property type="entry name" value="ABC_transporter-like_CS"/>
</dbReference>
<dbReference type="PROSITE" id="PS00211">
    <property type="entry name" value="ABC_TRANSPORTER_1"/>
    <property type="match status" value="1"/>
</dbReference>
<dbReference type="Proteomes" id="UP000321412">
    <property type="component" value="Unassembled WGS sequence"/>
</dbReference>
<feature type="transmembrane region" description="Helical" evidence="7">
    <location>
        <begin position="155"/>
        <end position="173"/>
    </location>
</feature>
<organism evidence="10 11">
    <name type="scientific">Lujinxingia vulgaris</name>
    <dbReference type="NCBI Taxonomy" id="2600176"/>
    <lineage>
        <taxon>Bacteria</taxon>
        <taxon>Deltaproteobacteria</taxon>
        <taxon>Bradymonadales</taxon>
        <taxon>Lujinxingiaceae</taxon>
        <taxon>Lujinxingia</taxon>
    </lineage>
</organism>
<dbReference type="InterPro" id="IPR003439">
    <property type="entry name" value="ABC_transporter-like_ATP-bd"/>
</dbReference>
<keyword evidence="2 7" id="KW-0812">Transmembrane</keyword>
<dbReference type="InterPro" id="IPR036640">
    <property type="entry name" value="ABC1_TM_sf"/>
</dbReference>
<comment type="subcellular location">
    <subcellularLocation>
        <location evidence="1">Cell membrane</location>
        <topology evidence="1">Multi-pass membrane protein</topology>
    </subcellularLocation>
</comment>
<proteinExistence type="predicted"/>
<feature type="domain" description="ABC transmembrane type-1" evidence="9">
    <location>
        <begin position="16"/>
        <end position="298"/>
    </location>
</feature>
<keyword evidence="6 7" id="KW-0472">Membrane</keyword>
<dbReference type="Gene3D" id="1.20.1560.10">
    <property type="entry name" value="ABC transporter type 1, transmembrane domain"/>
    <property type="match status" value="1"/>
</dbReference>
<dbReference type="PROSITE" id="PS50929">
    <property type="entry name" value="ABC_TM1F"/>
    <property type="match status" value="1"/>
</dbReference>
<evidence type="ECO:0000256" key="3">
    <source>
        <dbReference type="ARBA" id="ARBA00022741"/>
    </source>
</evidence>
<feature type="transmembrane region" description="Helical" evidence="7">
    <location>
        <begin position="242"/>
        <end position="263"/>
    </location>
</feature>
<dbReference type="GO" id="GO:0015421">
    <property type="term" value="F:ABC-type oligopeptide transporter activity"/>
    <property type="evidence" value="ECO:0007669"/>
    <property type="project" value="TreeGrafter"/>
</dbReference>
<keyword evidence="5 7" id="KW-1133">Transmembrane helix</keyword>
<feature type="transmembrane region" description="Helical" evidence="7">
    <location>
        <begin position="14"/>
        <end position="36"/>
    </location>
</feature>
<feature type="transmembrane region" description="Helical" evidence="7">
    <location>
        <begin position="51"/>
        <end position="69"/>
    </location>
</feature>
<evidence type="ECO:0000313" key="10">
    <source>
        <dbReference type="EMBL" id="TXD35421.1"/>
    </source>
</evidence>
<dbReference type="SUPFAM" id="SSF90123">
    <property type="entry name" value="ABC transporter transmembrane region"/>
    <property type="match status" value="1"/>
</dbReference>
<gene>
    <name evidence="10" type="ORF">FRC98_16535</name>
</gene>
<sequence>MPPQALLRHFRPRWLILATTSLIVSQIIGLATPYLIKLAIDEGIARANADLLWTLGAAGLILYTLGALTRFSGQWYATLAGEDFWEGARDEVFQHVQKLSLATLATQRTGELVSRIYSDTFHIKQLATSVLPAITSLLVGVGGTAAILIWLDPRLALLAAIPLPVGWLLLHIFRRRVRPMSRARLETMAALHSSLHEGLAGIADIQALGAREIFARRVRDAGRSLKAAELALASHRARLGPAVDLALSLVLLATLVIGGQYVIDGSLSVGTLVVFYFYVGRCLGPLRGVPGILYGWHGARAAAERIDALLAIEPRKPAEPSQLTPRPGPLTVRVESLSFAYPSSNIAASSTSPGVIAGLDLEIAPSEAVAILGPSGAGKSTTGRLLLNLFDPEEGRVILQGIDARQWPLAELRRRVGYVGQEIFLFDGSLRDNLFIAMNPEERRRAEPYLDAILKLAGLQDFVHDHPDGLDAPMGERGARLSGGQKKRVALARALLRDPDLIIIDQMATDLEESLNARIFSALRDRKLTMIYLGHRVPAGLNPEHVFWMEAGCLHPGPPDLYQP</sequence>
<feature type="domain" description="ABC transporter" evidence="8">
    <location>
        <begin position="332"/>
        <end position="564"/>
    </location>
</feature>
<dbReference type="OrthoDB" id="5480986at2"/>
<dbReference type="GO" id="GO:0016887">
    <property type="term" value="F:ATP hydrolysis activity"/>
    <property type="evidence" value="ECO:0007669"/>
    <property type="project" value="InterPro"/>
</dbReference>
<dbReference type="GO" id="GO:0005886">
    <property type="term" value="C:plasma membrane"/>
    <property type="evidence" value="ECO:0007669"/>
    <property type="project" value="UniProtKB-SubCell"/>
</dbReference>
<name>A0A5C6X0P2_9DELT</name>
<comment type="caution">
    <text evidence="10">The sequence shown here is derived from an EMBL/GenBank/DDBJ whole genome shotgun (WGS) entry which is preliminary data.</text>
</comment>
<evidence type="ECO:0000256" key="5">
    <source>
        <dbReference type="ARBA" id="ARBA00022989"/>
    </source>
</evidence>
<dbReference type="Pfam" id="PF00005">
    <property type="entry name" value="ABC_tran"/>
    <property type="match status" value="1"/>
</dbReference>
<dbReference type="EMBL" id="VOSM01000009">
    <property type="protein sequence ID" value="TXD35421.1"/>
    <property type="molecule type" value="Genomic_DNA"/>
</dbReference>
<dbReference type="PROSITE" id="PS50893">
    <property type="entry name" value="ABC_TRANSPORTER_2"/>
    <property type="match status" value="1"/>
</dbReference>
<keyword evidence="3" id="KW-0547">Nucleotide-binding</keyword>
<dbReference type="GO" id="GO:0005524">
    <property type="term" value="F:ATP binding"/>
    <property type="evidence" value="ECO:0007669"/>
    <property type="project" value="UniProtKB-KW"/>
</dbReference>
<dbReference type="PANTHER" id="PTHR43394:SF1">
    <property type="entry name" value="ATP-BINDING CASSETTE SUB-FAMILY B MEMBER 10, MITOCHONDRIAL"/>
    <property type="match status" value="1"/>
</dbReference>
<feature type="transmembrane region" description="Helical" evidence="7">
    <location>
        <begin position="130"/>
        <end position="149"/>
    </location>
</feature>
<dbReference type="RefSeq" id="WP_146982539.1">
    <property type="nucleotide sequence ID" value="NZ_VOSM01000009.1"/>
</dbReference>
<evidence type="ECO:0000256" key="2">
    <source>
        <dbReference type="ARBA" id="ARBA00022692"/>
    </source>
</evidence>
<evidence type="ECO:0000256" key="1">
    <source>
        <dbReference type="ARBA" id="ARBA00004651"/>
    </source>
</evidence>
<evidence type="ECO:0000259" key="8">
    <source>
        <dbReference type="PROSITE" id="PS50893"/>
    </source>
</evidence>
<accession>A0A5C6X0P2</accession>
<dbReference type="Gene3D" id="3.40.50.300">
    <property type="entry name" value="P-loop containing nucleotide triphosphate hydrolases"/>
    <property type="match status" value="1"/>
</dbReference>
<dbReference type="AlphaFoldDB" id="A0A5C6X0P2"/>
<evidence type="ECO:0000256" key="7">
    <source>
        <dbReference type="SAM" id="Phobius"/>
    </source>
</evidence>
<dbReference type="SMART" id="SM00382">
    <property type="entry name" value="AAA"/>
    <property type="match status" value="1"/>
</dbReference>
<evidence type="ECO:0000256" key="6">
    <source>
        <dbReference type="ARBA" id="ARBA00023136"/>
    </source>
</evidence>
<protein>
    <submittedName>
        <fullName evidence="10">ABC transporter ATP-binding protein</fullName>
    </submittedName>
</protein>
<dbReference type="InterPro" id="IPR039421">
    <property type="entry name" value="Type_1_exporter"/>
</dbReference>
<dbReference type="CDD" id="cd07346">
    <property type="entry name" value="ABC_6TM_exporters"/>
    <property type="match status" value="1"/>
</dbReference>
<evidence type="ECO:0000259" key="9">
    <source>
        <dbReference type="PROSITE" id="PS50929"/>
    </source>
</evidence>
<keyword evidence="11" id="KW-1185">Reference proteome</keyword>
<dbReference type="InterPro" id="IPR011527">
    <property type="entry name" value="ABC1_TM_dom"/>
</dbReference>
<dbReference type="InterPro" id="IPR027417">
    <property type="entry name" value="P-loop_NTPase"/>
</dbReference>
<dbReference type="SUPFAM" id="SSF52540">
    <property type="entry name" value="P-loop containing nucleoside triphosphate hydrolases"/>
    <property type="match status" value="1"/>
</dbReference>
<dbReference type="Pfam" id="PF00664">
    <property type="entry name" value="ABC_membrane"/>
    <property type="match status" value="1"/>
</dbReference>
<evidence type="ECO:0000256" key="4">
    <source>
        <dbReference type="ARBA" id="ARBA00022840"/>
    </source>
</evidence>
<dbReference type="PANTHER" id="PTHR43394">
    <property type="entry name" value="ATP-DEPENDENT PERMEASE MDL1, MITOCHONDRIAL"/>
    <property type="match status" value="1"/>
</dbReference>
<keyword evidence="4 10" id="KW-0067">ATP-binding</keyword>
<dbReference type="InterPro" id="IPR003593">
    <property type="entry name" value="AAA+_ATPase"/>
</dbReference>